<feature type="region of interest" description="Disordered" evidence="1">
    <location>
        <begin position="35"/>
        <end position="57"/>
    </location>
</feature>
<organism evidence="3 4">
    <name type="scientific">Bimuria novae-zelandiae CBS 107.79</name>
    <dbReference type="NCBI Taxonomy" id="1447943"/>
    <lineage>
        <taxon>Eukaryota</taxon>
        <taxon>Fungi</taxon>
        <taxon>Dikarya</taxon>
        <taxon>Ascomycota</taxon>
        <taxon>Pezizomycotina</taxon>
        <taxon>Dothideomycetes</taxon>
        <taxon>Pleosporomycetidae</taxon>
        <taxon>Pleosporales</taxon>
        <taxon>Massarineae</taxon>
        <taxon>Didymosphaeriaceae</taxon>
        <taxon>Bimuria</taxon>
    </lineage>
</organism>
<dbReference type="OrthoDB" id="5230585at2759"/>
<feature type="compositionally biased region" description="Polar residues" evidence="1">
    <location>
        <begin position="41"/>
        <end position="55"/>
    </location>
</feature>
<feature type="region of interest" description="Disordered" evidence="1">
    <location>
        <begin position="76"/>
        <end position="106"/>
    </location>
</feature>
<dbReference type="AlphaFoldDB" id="A0A6A5V331"/>
<reference evidence="3" key="1">
    <citation type="journal article" date="2020" name="Stud. Mycol.">
        <title>101 Dothideomycetes genomes: a test case for predicting lifestyles and emergence of pathogens.</title>
        <authorList>
            <person name="Haridas S."/>
            <person name="Albert R."/>
            <person name="Binder M."/>
            <person name="Bloem J."/>
            <person name="Labutti K."/>
            <person name="Salamov A."/>
            <person name="Andreopoulos B."/>
            <person name="Baker S."/>
            <person name="Barry K."/>
            <person name="Bills G."/>
            <person name="Bluhm B."/>
            <person name="Cannon C."/>
            <person name="Castanera R."/>
            <person name="Culley D."/>
            <person name="Daum C."/>
            <person name="Ezra D."/>
            <person name="Gonzalez J."/>
            <person name="Henrissat B."/>
            <person name="Kuo A."/>
            <person name="Liang C."/>
            <person name="Lipzen A."/>
            <person name="Lutzoni F."/>
            <person name="Magnuson J."/>
            <person name="Mondo S."/>
            <person name="Nolan M."/>
            <person name="Ohm R."/>
            <person name="Pangilinan J."/>
            <person name="Park H.-J."/>
            <person name="Ramirez L."/>
            <person name="Alfaro M."/>
            <person name="Sun H."/>
            <person name="Tritt A."/>
            <person name="Yoshinaga Y."/>
            <person name="Zwiers L.-H."/>
            <person name="Turgeon B."/>
            <person name="Goodwin S."/>
            <person name="Spatafora J."/>
            <person name="Crous P."/>
            <person name="Grigoriev I."/>
        </authorList>
    </citation>
    <scope>NUCLEOTIDE SEQUENCE</scope>
    <source>
        <strain evidence="3">CBS 107.79</strain>
    </source>
</reference>
<evidence type="ECO:0000259" key="2">
    <source>
        <dbReference type="Pfam" id="PF07985"/>
    </source>
</evidence>
<sequence length="480" mass="54281">MQRNGPRISFPRPQFFHQRTLNVHNTTAFGLYKTRHKNPNLKPTHNPSTSTTSLGFQRPKMSLNSRNIFDALRVHGELSDDSEPSSTEEELATMTTPDSQPGDLEQPQIIDGEEYYNYKLNPYNVDAFEAQYGNKRIFDRTLLQEIERKKHAMELASQPGKELTIKHTSPYNGEDYAVGNVNGEEQFGFRLGVRYLSRVQLYPKFQKLAITAPTVEVLRGLNSKAKDDSSSANHGFEHPWLPVPFVFEEISHEGKGPQMVSGLRERLNDMERAWEKSPAREAIVEAVTTVAKSVRITRIVCFGLGTLDFGHNHRELQHLTVFGIAKSLSESQNLDVEVFVQDPLYDDVDRQLLKEVLPKVQFASDPQGVLKINQNTLAIGASVPTDLSLVQIVADLFDADKGPAGFIMGNLGRKCDHKQQPGMYTFADRLSPRFGRMGAFFKKYNGSLVGDSFGPELEQELGEGSKRYWLRSMSLYYRFN</sequence>
<dbReference type="Pfam" id="PF07985">
    <property type="entry name" value="SRR1"/>
    <property type="match status" value="1"/>
</dbReference>
<name>A0A6A5V331_9PLEO</name>
<feature type="domain" description="SRR1-like" evidence="2">
    <location>
        <begin position="290"/>
        <end position="387"/>
    </location>
</feature>
<keyword evidence="4" id="KW-1185">Reference proteome</keyword>
<evidence type="ECO:0000313" key="4">
    <source>
        <dbReference type="Proteomes" id="UP000800036"/>
    </source>
</evidence>
<accession>A0A6A5V331</accession>
<protein>
    <recommendedName>
        <fullName evidence="2">SRR1-like domain-containing protein</fullName>
    </recommendedName>
</protein>
<dbReference type="InterPro" id="IPR012942">
    <property type="entry name" value="SRR1-like"/>
</dbReference>
<dbReference type="Proteomes" id="UP000800036">
    <property type="component" value="Unassembled WGS sequence"/>
</dbReference>
<feature type="compositionally biased region" description="Acidic residues" evidence="1">
    <location>
        <begin position="79"/>
        <end position="91"/>
    </location>
</feature>
<evidence type="ECO:0000256" key="1">
    <source>
        <dbReference type="SAM" id="MobiDB-lite"/>
    </source>
</evidence>
<dbReference type="EMBL" id="ML976696">
    <property type="protein sequence ID" value="KAF1971060.1"/>
    <property type="molecule type" value="Genomic_DNA"/>
</dbReference>
<evidence type="ECO:0000313" key="3">
    <source>
        <dbReference type="EMBL" id="KAF1971060.1"/>
    </source>
</evidence>
<proteinExistence type="predicted"/>
<gene>
    <name evidence="3" type="ORF">BU23DRAFT_556334</name>
</gene>
<dbReference type="PANTHER" id="PTHR42080:SF1">
    <property type="entry name" value="SRR1-LIKE DOMAIN-CONTAINING PROTEIN"/>
    <property type="match status" value="1"/>
</dbReference>
<dbReference type="PANTHER" id="PTHR42080">
    <property type="entry name" value="SRR1 DOMAIN-CONTAINING PROTEIN"/>
    <property type="match status" value="1"/>
</dbReference>